<evidence type="ECO:0000313" key="1">
    <source>
        <dbReference type="EMBL" id="GAA1527942.1"/>
    </source>
</evidence>
<evidence type="ECO:0000313" key="2">
    <source>
        <dbReference type="Proteomes" id="UP001500842"/>
    </source>
</evidence>
<dbReference type="EMBL" id="BAAAOR010000025">
    <property type="protein sequence ID" value="GAA1527942.1"/>
    <property type="molecule type" value="Genomic_DNA"/>
</dbReference>
<dbReference type="Proteomes" id="UP001500842">
    <property type="component" value="Unassembled WGS sequence"/>
</dbReference>
<organism evidence="1 2">
    <name type="scientific">Nocardioides humi</name>
    <dbReference type="NCBI Taxonomy" id="449461"/>
    <lineage>
        <taxon>Bacteria</taxon>
        <taxon>Bacillati</taxon>
        <taxon>Actinomycetota</taxon>
        <taxon>Actinomycetes</taxon>
        <taxon>Propionibacteriales</taxon>
        <taxon>Nocardioidaceae</taxon>
        <taxon>Nocardioides</taxon>
    </lineage>
</organism>
<dbReference type="InterPro" id="IPR054202">
    <property type="entry name" value="DUF6907"/>
</dbReference>
<keyword evidence="2" id="KW-1185">Reference proteome</keyword>
<protein>
    <submittedName>
        <fullName evidence="1">Uncharacterized protein</fullName>
    </submittedName>
</protein>
<dbReference type="RefSeq" id="WP_141003897.1">
    <property type="nucleotide sequence ID" value="NZ_BAAAOR010000025.1"/>
</dbReference>
<dbReference type="Pfam" id="PF21848">
    <property type="entry name" value="DUF6907"/>
    <property type="match status" value="1"/>
</dbReference>
<reference evidence="1 2" key="1">
    <citation type="journal article" date="2019" name="Int. J. Syst. Evol. Microbiol.">
        <title>The Global Catalogue of Microorganisms (GCM) 10K type strain sequencing project: providing services to taxonomists for standard genome sequencing and annotation.</title>
        <authorList>
            <consortium name="The Broad Institute Genomics Platform"/>
            <consortium name="The Broad Institute Genome Sequencing Center for Infectious Disease"/>
            <person name="Wu L."/>
            <person name="Ma J."/>
        </authorList>
    </citation>
    <scope>NUCLEOTIDE SEQUENCE [LARGE SCALE GENOMIC DNA]</scope>
    <source>
        <strain evidence="1 2">JCM 14942</strain>
    </source>
</reference>
<gene>
    <name evidence="1" type="ORF">GCM10009788_34150</name>
</gene>
<comment type="caution">
    <text evidence="1">The sequence shown here is derived from an EMBL/GenBank/DDBJ whole genome shotgun (WGS) entry which is preliminary data.</text>
</comment>
<accession>A0ABN2AWR2</accession>
<proteinExistence type="predicted"/>
<sequence>MDHRRPTWLLEPCPAWCTREHVEDDHPEDRYHSSEASVVPAIATDEDRLPPSASADAVELIVGMTRPVGELIEWVTIEPSLSRQPRLTLTRESAQRLLDALAEQLALTAR</sequence>
<name>A0ABN2AWR2_9ACTN</name>